<dbReference type="GO" id="GO:0005576">
    <property type="term" value="C:extracellular region"/>
    <property type="evidence" value="ECO:0007669"/>
    <property type="project" value="UniProtKB-SubCell"/>
</dbReference>
<dbReference type="SUPFAM" id="SSF57603">
    <property type="entry name" value="FnI-like domain"/>
    <property type="match status" value="1"/>
</dbReference>
<organism evidence="6 7">
    <name type="scientific">Octopus vulgaris</name>
    <name type="common">Common octopus</name>
    <dbReference type="NCBI Taxonomy" id="6645"/>
    <lineage>
        <taxon>Eukaryota</taxon>
        <taxon>Metazoa</taxon>
        <taxon>Spiralia</taxon>
        <taxon>Lophotrochozoa</taxon>
        <taxon>Mollusca</taxon>
        <taxon>Cephalopoda</taxon>
        <taxon>Coleoidea</taxon>
        <taxon>Octopodiformes</taxon>
        <taxon>Octopoda</taxon>
        <taxon>Incirrata</taxon>
        <taxon>Octopodidae</taxon>
        <taxon>Octopus</taxon>
    </lineage>
</organism>
<dbReference type="GO" id="GO:0030414">
    <property type="term" value="F:peptidase inhibitor activity"/>
    <property type="evidence" value="ECO:0007669"/>
    <property type="project" value="InterPro"/>
</dbReference>
<proteinExistence type="predicted"/>
<feature type="domain" description="Pacifastin" evidence="5">
    <location>
        <begin position="106"/>
        <end position="132"/>
    </location>
</feature>
<dbReference type="AlphaFoldDB" id="A0AA36BXC9"/>
<evidence type="ECO:0000259" key="5">
    <source>
        <dbReference type="Pfam" id="PF05375"/>
    </source>
</evidence>
<keyword evidence="3" id="KW-1015">Disulfide bond</keyword>
<evidence type="ECO:0000256" key="4">
    <source>
        <dbReference type="SAM" id="SignalP"/>
    </source>
</evidence>
<feature type="signal peptide" evidence="4">
    <location>
        <begin position="1"/>
        <end position="17"/>
    </location>
</feature>
<comment type="subcellular location">
    <subcellularLocation>
        <location evidence="1">Secreted</location>
    </subcellularLocation>
</comment>
<dbReference type="SUPFAM" id="SSF57283">
    <property type="entry name" value="PMP inhibitors"/>
    <property type="match status" value="1"/>
</dbReference>
<dbReference type="Proteomes" id="UP001162480">
    <property type="component" value="Chromosome 27"/>
</dbReference>
<keyword evidence="2" id="KW-0964">Secreted</keyword>
<dbReference type="Pfam" id="PF05375">
    <property type="entry name" value="Pacifastin_I"/>
    <property type="match status" value="2"/>
</dbReference>
<evidence type="ECO:0000256" key="1">
    <source>
        <dbReference type="ARBA" id="ARBA00004613"/>
    </source>
</evidence>
<reference evidence="6" key="1">
    <citation type="submission" date="2023-08" db="EMBL/GenBank/DDBJ databases">
        <authorList>
            <person name="Alioto T."/>
            <person name="Alioto T."/>
            <person name="Gomez Garrido J."/>
        </authorList>
    </citation>
    <scope>NUCLEOTIDE SEQUENCE</scope>
</reference>
<keyword evidence="7" id="KW-1185">Reference proteome</keyword>
<gene>
    <name evidence="6" type="ORF">OCTVUL_1B024816</name>
</gene>
<protein>
    <submittedName>
        <fullName evidence="6">Mucin-5B-like isoform X1</fullName>
    </submittedName>
</protein>
<evidence type="ECO:0000313" key="6">
    <source>
        <dbReference type="EMBL" id="CAI9742095.1"/>
    </source>
</evidence>
<accession>A0AA36BXC9</accession>
<dbReference type="InterPro" id="IPR008037">
    <property type="entry name" value="Pacifastin_dom"/>
</dbReference>
<sequence>MLAYLSAFCFFIAAISTGDCYSVAGPFGGKNDSLGPHIVICTLPPECYHEVEVCEHKGVSYRVGQTFMDDCNECSCEGNNVVRCTKKICLTTDTGCAYNNKIYKIGESYMKDCNTCICEATNAAICTGIFCIFD</sequence>
<feature type="chain" id="PRO_5041250900" evidence="4">
    <location>
        <begin position="18"/>
        <end position="134"/>
    </location>
</feature>
<feature type="domain" description="Pacifastin" evidence="5">
    <location>
        <begin position="64"/>
        <end position="93"/>
    </location>
</feature>
<dbReference type="EMBL" id="OX597840">
    <property type="protein sequence ID" value="CAI9742095.1"/>
    <property type="molecule type" value="Genomic_DNA"/>
</dbReference>
<keyword evidence="4" id="KW-0732">Signal</keyword>
<evidence type="ECO:0000256" key="2">
    <source>
        <dbReference type="ARBA" id="ARBA00022525"/>
    </source>
</evidence>
<dbReference type="InterPro" id="IPR036201">
    <property type="entry name" value="Pacifastin_dom_sf"/>
</dbReference>
<evidence type="ECO:0000313" key="7">
    <source>
        <dbReference type="Proteomes" id="UP001162480"/>
    </source>
</evidence>
<name>A0AA36BXC9_OCTVU</name>
<evidence type="ECO:0000256" key="3">
    <source>
        <dbReference type="ARBA" id="ARBA00023157"/>
    </source>
</evidence>